<dbReference type="Pfam" id="PF24883">
    <property type="entry name" value="NPHP3_N"/>
    <property type="match status" value="1"/>
</dbReference>
<feature type="compositionally biased region" description="Basic and acidic residues" evidence="2">
    <location>
        <begin position="1066"/>
        <end position="1191"/>
    </location>
</feature>
<keyword evidence="5" id="KW-1185">Reference proteome</keyword>
<feature type="region of interest" description="Disordered" evidence="2">
    <location>
        <begin position="927"/>
        <end position="1310"/>
    </location>
</feature>
<evidence type="ECO:0000256" key="1">
    <source>
        <dbReference type="ARBA" id="ARBA00022737"/>
    </source>
</evidence>
<name>A0AAN7BEL2_9PEZI</name>
<sequence>MTSDLHRLVKPFWRLAQRGDRLTNLVTSGLYLLYPDAETLGELDDIPVRADLIFVAGLGGHYQKTWQADDGTIWPRDLLQLERYELQNLRVWSFHYNSTLRGSSSQRKIGDHARELLAEMMMKIRRGSWILEPQQERANAVQLKPIIFVGHSLGGMLIKKTMLIAQTDPNYNMFFAVPHQGLDKRDWERFVKQVLIANAPYPGVHPTSKMLKEATVDNIPGLLDIAKDFSDLQARLSFVNYTEGEVMEGWDGPLVAEGRGWMDAADKIEHKIDDNHFGICKFEQPDPREQKTGPFEIVVGHLQYLIDRTNALKYIGDEAKEALESLCPLGFHGYFMSKRATVGTGDWIADRPQFQEWIQNSKQADENKKADNKQSRLLWIQGPQASGKSYLARHIITDLIPQSTTQKVAHCFLDDSVPGRGRQEHLLRATLHHALRVEPELIQEHLVPPYLKGKNRTNPKPGVATPVGDDEIWTLQIVRPIWPEVLTKVTSRGVLTLVVDGFSEMSPECQRGFFDCLAQVKDKAESQEHRDNLRILLLSRDDIETGQELEGWGGFHIYKIKPEDIQADIEKTIRATVENPEIWEGRDPTLPRPTEEDIQEIQKTIVSSSDGNWGVAIGKAEMASESLLVDAPETTIALVKELPNDIAGIYDEKLKRIQQDTTHLPFVKQLLQWAAFQKEPLKEEELNTAIALGMAREKALDGISSEEELGSLEKWIGNTRSLAEKHAHSLVEFREGVLQPLDKGLKDHLVKAGMEEGPAHAALASNCINYLTMEYFAGSHKPIADSVEEKVKKIIEDHSFSRYAALYWKSHVDSAGDTWQGIHERVVEAREVLEDDKTEYGICYSELQWYLTNGSMEGYPSRSKGEDATETSPTISTGNQVKAPAEQEAPAVESGRPESVRLVSGQLPDIIDPLQQALFEGDVDSSYCERDECPTGTGQIGRESMASGTESDYDLSEEGEEVDDTEALREVERQRELREQEMREQEAERERQVERQNAQQKEIKRQEIRQQQDFEQQQEVEQPREVERQQKLKRPQELEEIERQEEAKQQQETERQKEPKQKHRAERQPEIERQQDIEKQQELEEQQKIERQQKMKKRRELERQDFERQPEIKKPKVQRQQDTEQPKDIARPQEILKRQQEIERQRNEDFLKEKELRRQEKEQQELVRKREIRRQQKTEDLRQLEPKRQESLPRQQKLIKTRPPVDLIDYRDSQEGSRSNGKTTVAPAQHPKRSGEYGYYPPHASVSRAAVPIRSPSTCTSSQYSGRDGQQEYSESRKGSAARPGWDDEDDDEDEEGQSGGGDSASVMGGATKKKGLLRRAFHKAKKRGKFLVVDLVLVVPELGNEYADVLMQSRKRLNDWDFEEEINCDKVVGSPMLAVSFLSDSPVVLFRLLWQGGVQHPQFLFFSRLWEGRQAQFG</sequence>
<feature type="compositionally biased region" description="Acidic residues" evidence="2">
    <location>
        <begin position="951"/>
        <end position="965"/>
    </location>
</feature>
<dbReference type="PANTHER" id="PTHR10039:SF14">
    <property type="entry name" value="NACHT DOMAIN-CONTAINING PROTEIN"/>
    <property type="match status" value="1"/>
</dbReference>
<dbReference type="Proteomes" id="UP001301958">
    <property type="component" value="Unassembled WGS sequence"/>
</dbReference>
<feature type="compositionally biased region" description="Acidic residues" evidence="2">
    <location>
        <begin position="1287"/>
        <end position="1297"/>
    </location>
</feature>
<feature type="domain" description="Nephrocystin 3-like N-terminal" evidence="3">
    <location>
        <begin position="343"/>
        <end position="540"/>
    </location>
</feature>
<comment type="caution">
    <text evidence="4">The sequence shown here is derived from an EMBL/GenBank/DDBJ whole genome shotgun (WGS) entry which is preliminary data.</text>
</comment>
<dbReference type="SUPFAM" id="SSF53474">
    <property type="entry name" value="alpha/beta-Hydrolases"/>
    <property type="match status" value="1"/>
</dbReference>
<gene>
    <name evidence="4" type="ORF">QBC38DRAFT_518079</name>
</gene>
<accession>A0AAN7BEL2</accession>
<feature type="region of interest" description="Disordered" evidence="2">
    <location>
        <begin position="858"/>
        <end position="899"/>
    </location>
</feature>
<dbReference type="EMBL" id="MU865447">
    <property type="protein sequence ID" value="KAK4222936.1"/>
    <property type="molecule type" value="Genomic_DNA"/>
</dbReference>
<dbReference type="PANTHER" id="PTHR10039">
    <property type="entry name" value="AMELOGENIN"/>
    <property type="match status" value="1"/>
</dbReference>
<protein>
    <recommendedName>
        <fullName evidence="3">Nephrocystin 3-like N-terminal domain-containing protein</fullName>
    </recommendedName>
</protein>
<reference evidence="4" key="2">
    <citation type="submission" date="2023-05" db="EMBL/GenBank/DDBJ databases">
        <authorList>
            <consortium name="Lawrence Berkeley National Laboratory"/>
            <person name="Steindorff A."/>
            <person name="Hensen N."/>
            <person name="Bonometti L."/>
            <person name="Westerberg I."/>
            <person name="Brannstrom I.O."/>
            <person name="Guillou S."/>
            <person name="Cros-Aarteil S."/>
            <person name="Calhoun S."/>
            <person name="Haridas S."/>
            <person name="Kuo A."/>
            <person name="Mondo S."/>
            <person name="Pangilinan J."/>
            <person name="Riley R."/>
            <person name="Labutti K."/>
            <person name="Andreopoulos B."/>
            <person name="Lipzen A."/>
            <person name="Chen C."/>
            <person name="Yanf M."/>
            <person name="Daum C."/>
            <person name="Ng V."/>
            <person name="Clum A."/>
            <person name="Ohm R."/>
            <person name="Martin F."/>
            <person name="Silar P."/>
            <person name="Natvig D."/>
            <person name="Lalanne C."/>
            <person name="Gautier V."/>
            <person name="Ament-Velasquez S.L."/>
            <person name="Kruys A."/>
            <person name="Hutchinson M.I."/>
            <person name="Powell A.J."/>
            <person name="Barry K."/>
            <person name="Miller A.N."/>
            <person name="Grigoriev I.V."/>
            <person name="Debuchy R."/>
            <person name="Gladieux P."/>
            <person name="Thoren M.H."/>
            <person name="Johannesson H."/>
        </authorList>
    </citation>
    <scope>NUCLEOTIDE SEQUENCE</scope>
    <source>
        <strain evidence="4">CBS 990.96</strain>
    </source>
</reference>
<evidence type="ECO:0000259" key="3">
    <source>
        <dbReference type="Pfam" id="PF24883"/>
    </source>
</evidence>
<dbReference type="Gene3D" id="3.40.50.1820">
    <property type="entry name" value="alpha/beta hydrolase"/>
    <property type="match status" value="1"/>
</dbReference>
<reference evidence="4" key="1">
    <citation type="journal article" date="2023" name="Mol. Phylogenet. Evol.">
        <title>Genome-scale phylogeny and comparative genomics of the fungal order Sordariales.</title>
        <authorList>
            <person name="Hensen N."/>
            <person name="Bonometti L."/>
            <person name="Westerberg I."/>
            <person name="Brannstrom I.O."/>
            <person name="Guillou S."/>
            <person name="Cros-Aarteil S."/>
            <person name="Calhoun S."/>
            <person name="Haridas S."/>
            <person name="Kuo A."/>
            <person name="Mondo S."/>
            <person name="Pangilinan J."/>
            <person name="Riley R."/>
            <person name="LaButti K."/>
            <person name="Andreopoulos B."/>
            <person name="Lipzen A."/>
            <person name="Chen C."/>
            <person name="Yan M."/>
            <person name="Daum C."/>
            <person name="Ng V."/>
            <person name="Clum A."/>
            <person name="Steindorff A."/>
            <person name="Ohm R.A."/>
            <person name="Martin F."/>
            <person name="Silar P."/>
            <person name="Natvig D.O."/>
            <person name="Lalanne C."/>
            <person name="Gautier V."/>
            <person name="Ament-Velasquez S.L."/>
            <person name="Kruys A."/>
            <person name="Hutchinson M.I."/>
            <person name="Powell A.J."/>
            <person name="Barry K."/>
            <person name="Miller A.N."/>
            <person name="Grigoriev I.V."/>
            <person name="Debuchy R."/>
            <person name="Gladieux P."/>
            <person name="Hiltunen Thoren M."/>
            <person name="Johannesson H."/>
        </authorList>
    </citation>
    <scope>NUCLEOTIDE SEQUENCE</scope>
    <source>
        <strain evidence="4">CBS 990.96</strain>
    </source>
</reference>
<keyword evidence="1" id="KW-0677">Repeat</keyword>
<feature type="compositionally biased region" description="Basic and acidic residues" evidence="2">
    <location>
        <begin position="1021"/>
        <end position="1037"/>
    </location>
</feature>
<feature type="compositionally biased region" description="Polar residues" evidence="2">
    <location>
        <begin position="1255"/>
        <end position="1265"/>
    </location>
</feature>
<evidence type="ECO:0000256" key="2">
    <source>
        <dbReference type="SAM" id="MobiDB-lite"/>
    </source>
</evidence>
<evidence type="ECO:0000313" key="4">
    <source>
        <dbReference type="EMBL" id="KAK4222936.1"/>
    </source>
</evidence>
<feature type="compositionally biased region" description="Basic and acidic residues" evidence="2">
    <location>
        <begin position="966"/>
        <end position="994"/>
    </location>
</feature>
<feature type="compositionally biased region" description="Polar residues" evidence="2">
    <location>
        <begin position="870"/>
        <end position="880"/>
    </location>
</feature>
<organism evidence="4 5">
    <name type="scientific">Podospora fimiseda</name>
    <dbReference type="NCBI Taxonomy" id="252190"/>
    <lineage>
        <taxon>Eukaryota</taxon>
        <taxon>Fungi</taxon>
        <taxon>Dikarya</taxon>
        <taxon>Ascomycota</taxon>
        <taxon>Pezizomycotina</taxon>
        <taxon>Sordariomycetes</taxon>
        <taxon>Sordariomycetidae</taxon>
        <taxon>Sordariales</taxon>
        <taxon>Podosporaceae</taxon>
        <taxon>Podospora</taxon>
    </lineage>
</organism>
<dbReference type="InterPro" id="IPR056884">
    <property type="entry name" value="NPHP3-like_N"/>
</dbReference>
<feature type="compositionally biased region" description="Basic and acidic residues" evidence="2">
    <location>
        <begin position="1001"/>
        <end position="1012"/>
    </location>
</feature>
<proteinExistence type="predicted"/>
<dbReference type="InterPro" id="IPR029058">
    <property type="entry name" value="AB_hydrolase_fold"/>
</dbReference>
<feature type="compositionally biased region" description="Basic and acidic residues" evidence="2">
    <location>
        <begin position="1044"/>
        <end position="1059"/>
    </location>
</feature>
<evidence type="ECO:0000313" key="5">
    <source>
        <dbReference type="Proteomes" id="UP001301958"/>
    </source>
</evidence>